<dbReference type="Gene3D" id="3.30.70.100">
    <property type="match status" value="1"/>
</dbReference>
<evidence type="ECO:0000313" key="1">
    <source>
        <dbReference type="EMBL" id="GFE65854.1"/>
    </source>
</evidence>
<gene>
    <name evidence="1" type="ORF">KIN_29280</name>
</gene>
<comment type="caution">
    <text evidence="1">The sequence shown here is derived from an EMBL/GenBank/DDBJ whole genome shotgun (WGS) entry which is preliminary data.</text>
</comment>
<dbReference type="SUPFAM" id="SSF54909">
    <property type="entry name" value="Dimeric alpha+beta barrel"/>
    <property type="match status" value="1"/>
</dbReference>
<dbReference type="Proteomes" id="UP000436822">
    <property type="component" value="Unassembled WGS sequence"/>
</dbReference>
<keyword evidence="2" id="KW-1185">Reference proteome</keyword>
<sequence>MSRLFCTAIATTIAFGAPDLARGQSAETTHVAEIVTFRVADGISDWDFIAAAKTTEAFVQAAPGFISRTLSQDEDGLWTDYVIWASMDDAKAAAEAIMKDDTVLPFLNAIKPNSVAMRHAEILIQME</sequence>
<dbReference type="AlphaFoldDB" id="A0A6N6JIB7"/>
<proteinExistence type="predicted"/>
<evidence type="ECO:0008006" key="3">
    <source>
        <dbReference type="Google" id="ProtNLM"/>
    </source>
</evidence>
<evidence type="ECO:0000313" key="2">
    <source>
        <dbReference type="Proteomes" id="UP000436822"/>
    </source>
</evidence>
<dbReference type="EMBL" id="BLJE01000003">
    <property type="protein sequence ID" value="GFE65854.1"/>
    <property type="molecule type" value="Genomic_DNA"/>
</dbReference>
<dbReference type="InterPro" id="IPR011008">
    <property type="entry name" value="Dimeric_a/b-barrel"/>
</dbReference>
<reference evidence="1 2" key="1">
    <citation type="submission" date="2019-12" db="EMBL/GenBank/DDBJ databases">
        <title>Litoreibacter badius sp. nov., a novel bacteriochlorophyll a-containing bacterium in the genus Litoreibacter.</title>
        <authorList>
            <person name="Kanamuro M."/>
            <person name="Takabe Y."/>
            <person name="Mori K."/>
            <person name="Takaichi S."/>
            <person name="Hanada S."/>
        </authorList>
    </citation>
    <scope>NUCLEOTIDE SEQUENCE [LARGE SCALE GENOMIC DNA]</scope>
    <source>
        <strain evidence="1 2">K6</strain>
    </source>
</reference>
<accession>A0A6N6JIB7</accession>
<protein>
    <recommendedName>
        <fullName evidence="3">Antibiotic biosynthesis monooxygenase</fullName>
    </recommendedName>
</protein>
<organism evidence="1 2">
    <name type="scientific">Litoreibacter roseus</name>
    <dbReference type="NCBI Taxonomy" id="2601869"/>
    <lineage>
        <taxon>Bacteria</taxon>
        <taxon>Pseudomonadati</taxon>
        <taxon>Pseudomonadota</taxon>
        <taxon>Alphaproteobacteria</taxon>
        <taxon>Rhodobacterales</taxon>
        <taxon>Roseobacteraceae</taxon>
        <taxon>Litoreibacter</taxon>
    </lineage>
</organism>
<dbReference type="RefSeq" id="WP_243144937.1">
    <property type="nucleotide sequence ID" value="NZ_BLJE01000003.1"/>
</dbReference>
<name>A0A6N6JIB7_9RHOB</name>